<evidence type="ECO:0000259" key="34">
    <source>
        <dbReference type="PROSITE" id="PS51038"/>
    </source>
</evidence>
<dbReference type="GO" id="GO:0003937">
    <property type="term" value="F:IMP cyclohydrolase activity"/>
    <property type="evidence" value="ECO:0007669"/>
    <property type="project" value="InterPro"/>
</dbReference>
<dbReference type="SUPFAM" id="SSF47370">
    <property type="entry name" value="Bromodomain"/>
    <property type="match status" value="1"/>
</dbReference>
<dbReference type="FunFam" id="2.170.270.10:FF:000011">
    <property type="entry name" value="Histone-lysine N-methyltransferase"/>
    <property type="match status" value="1"/>
</dbReference>
<comment type="caution">
    <text evidence="37">The sequence shown here is derived from an EMBL/GenBank/DDBJ whole genome shotgun (WGS) entry which is preliminary data.</text>
</comment>
<dbReference type="PANTHER" id="PTHR46147">
    <property type="entry name" value="HISTONE-LYSINE N-METHYLTRANSFERASE ASH1"/>
    <property type="match status" value="1"/>
</dbReference>
<evidence type="ECO:0000259" key="35">
    <source>
        <dbReference type="PROSITE" id="PS51215"/>
    </source>
</evidence>
<evidence type="ECO:0000256" key="1">
    <source>
        <dbReference type="ARBA" id="ARBA00003847"/>
    </source>
</evidence>
<dbReference type="NCBIfam" id="TIGR01147">
    <property type="entry name" value="V_ATP_synt_G"/>
    <property type="match status" value="1"/>
</dbReference>
<dbReference type="NCBIfam" id="TIGR00355">
    <property type="entry name" value="purH"/>
    <property type="match status" value="1"/>
</dbReference>
<dbReference type="InterPro" id="IPR002695">
    <property type="entry name" value="PurH-like"/>
</dbReference>
<keyword evidence="30" id="KW-0175">Coiled coil</keyword>
<evidence type="ECO:0000256" key="22">
    <source>
        <dbReference type="ARBA" id="ARBA00022853"/>
    </source>
</evidence>
<keyword evidence="29" id="KW-0511">Multifunctional enzyme</keyword>
<keyword evidence="14" id="KW-0949">S-adenosyl-L-methionine</keyword>
<dbReference type="Pfam" id="PF02142">
    <property type="entry name" value="MGS"/>
    <property type="match status" value="1"/>
</dbReference>
<evidence type="ECO:0000256" key="31">
    <source>
        <dbReference type="SAM" id="MobiDB-lite"/>
    </source>
</evidence>
<feature type="compositionally biased region" description="Polar residues" evidence="31">
    <location>
        <begin position="289"/>
        <end position="298"/>
    </location>
</feature>
<dbReference type="Gene3D" id="2.30.30.490">
    <property type="match status" value="1"/>
</dbReference>
<feature type="coiled-coil region" evidence="30">
    <location>
        <begin position="22"/>
        <end position="108"/>
    </location>
</feature>
<evidence type="ECO:0000256" key="24">
    <source>
        <dbReference type="ARBA" id="ARBA00023065"/>
    </source>
</evidence>
<evidence type="ECO:0000259" key="36">
    <source>
        <dbReference type="PROSITE" id="PS51855"/>
    </source>
</evidence>
<dbReference type="Gene3D" id="1.20.5.2950">
    <property type="match status" value="1"/>
</dbReference>
<keyword evidence="28" id="KW-0539">Nucleus</keyword>
<dbReference type="NCBIfam" id="NF005492">
    <property type="entry name" value="PRK07106.1"/>
    <property type="match status" value="1"/>
</dbReference>
<dbReference type="GO" id="GO:0008270">
    <property type="term" value="F:zinc ion binding"/>
    <property type="evidence" value="ECO:0007669"/>
    <property type="project" value="UniProtKB-KW"/>
</dbReference>
<evidence type="ECO:0000256" key="13">
    <source>
        <dbReference type="ARBA" id="ARBA00022679"/>
    </source>
</evidence>
<feature type="domain" description="BAH" evidence="34">
    <location>
        <begin position="1202"/>
        <end position="1343"/>
    </location>
</feature>
<dbReference type="SMART" id="SM00798">
    <property type="entry name" value="AICARFT_IMPCHas"/>
    <property type="match status" value="1"/>
</dbReference>
<dbReference type="Pfam" id="PF00856">
    <property type="entry name" value="SET"/>
    <property type="match status" value="1"/>
</dbReference>
<keyword evidence="27" id="KW-0804">Transcription</keyword>
<dbReference type="SMART" id="SM00317">
    <property type="entry name" value="SET"/>
    <property type="match status" value="1"/>
</dbReference>
<keyword evidence="13" id="KW-0808">Transferase</keyword>
<dbReference type="SMART" id="SM00249">
    <property type="entry name" value="PHD"/>
    <property type="match status" value="1"/>
</dbReference>
<evidence type="ECO:0000256" key="10">
    <source>
        <dbReference type="ARBA" id="ARBA00022454"/>
    </source>
</evidence>
<dbReference type="SUPFAM" id="SSF52335">
    <property type="entry name" value="Methylglyoxal synthase-like"/>
    <property type="match status" value="1"/>
</dbReference>
<evidence type="ECO:0000313" key="38">
    <source>
        <dbReference type="Proteomes" id="UP001291623"/>
    </source>
</evidence>
<evidence type="ECO:0000256" key="7">
    <source>
        <dbReference type="ARBA" id="ARBA00010066"/>
    </source>
</evidence>
<dbReference type="InterPro" id="IPR036427">
    <property type="entry name" value="Bromodomain-like_sf"/>
</dbReference>
<keyword evidence="24" id="KW-0406">Ion transport</keyword>
<dbReference type="Gene3D" id="3.30.40.10">
    <property type="entry name" value="Zinc/RING finger domain, C3HC4 (zinc finger)"/>
    <property type="match status" value="1"/>
</dbReference>
<dbReference type="InterPro" id="IPR011011">
    <property type="entry name" value="Znf_FYVE_PHD"/>
</dbReference>
<dbReference type="GO" id="GO:0004643">
    <property type="term" value="F:phosphoribosylaminoimidazolecarboxamide formyltransferase activity"/>
    <property type="evidence" value="ECO:0007669"/>
    <property type="project" value="InterPro"/>
</dbReference>
<dbReference type="InterPro" id="IPR024051">
    <property type="entry name" value="AICAR_Tfase_dup_dom_sf"/>
</dbReference>
<evidence type="ECO:0000256" key="9">
    <source>
        <dbReference type="ARBA" id="ARBA00022448"/>
    </source>
</evidence>
<evidence type="ECO:0000256" key="26">
    <source>
        <dbReference type="ARBA" id="ARBA00023159"/>
    </source>
</evidence>
<evidence type="ECO:0000256" key="2">
    <source>
        <dbReference type="ARBA" id="ARBA00004123"/>
    </source>
</evidence>
<dbReference type="CDD" id="cd01421">
    <property type="entry name" value="IMPCH"/>
    <property type="match status" value="1"/>
</dbReference>
<keyword evidence="26" id="KW-0010">Activator</keyword>
<dbReference type="Pfam" id="PF01426">
    <property type="entry name" value="BAH"/>
    <property type="match status" value="1"/>
</dbReference>
<dbReference type="SMART" id="SM00570">
    <property type="entry name" value="AWS"/>
    <property type="match status" value="1"/>
</dbReference>
<dbReference type="InterPro" id="IPR013083">
    <property type="entry name" value="Znf_RING/FYVE/PHD"/>
</dbReference>
<evidence type="ECO:0000259" key="33">
    <source>
        <dbReference type="PROSITE" id="PS50868"/>
    </source>
</evidence>
<dbReference type="FunFam" id="3.30.40.10:FF:000113">
    <property type="entry name" value="Histone-lysine N-methyltransferase"/>
    <property type="match status" value="1"/>
</dbReference>
<dbReference type="FunFam" id="1.20.5.2950:FF:000001">
    <property type="entry name" value="V-type proton ATPase subunit G"/>
    <property type="match status" value="1"/>
</dbReference>
<keyword evidence="22" id="KW-0156">Chromatin regulator</keyword>
<dbReference type="GO" id="GO:0032259">
    <property type="term" value="P:methylation"/>
    <property type="evidence" value="ECO:0007669"/>
    <property type="project" value="UniProtKB-KW"/>
</dbReference>
<dbReference type="GO" id="GO:0006164">
    <property type="term" value="P:purine nucleotide biosynthetic process"/>
    <property type="evidence" value="ECO:0007669"/>
    <property type="project" value="UniProtKB-KW"/>
</dbReference>
<dbReference type="Gene3D" id="3.40.140.20">
    <property type="match status" value="2"/>
</dbReference>
<feature type="compositionally biased region" description="Basic and acidic residues" evidence="31">
    <location>
        <begin position="319"/>
        <end position="347"/>
    </location>
</feature>
<evidence type="ECO:0000256" key="20">
    <source>
        <dbReference type="ARBA" id="ARBA00022801"/>
    </source>
</evidence>
<evidence type="ECO:0000313" key="37">
    <source>
        <dbReference type="EMBL" id="KAK4337209.1"/>
    </source>
</evidence>
<dbReference type="SMART" id="SM00439">
    <property type="entry name" value="BAH"/>
    <property type="match status" value="1"/>
</dbReference>
<dbReference type="NCBIfam" id="NF002049">
    <property type="entry name" value="PRK00881.1"/>
    <property type="match status" value="1"/>
</dbReference>
<evidence type="ECO:0000256" key="15">
    <source>
        <dbReference type="ARBA" id="ARBA00022723"/>
    </source>
</evidence>
<dbReference type="PROSITE" id="PS51855">
    <property type="entry name" value="MGS"/>
    <property type="match status" value="1"/>
</dbReference>
<name>A0AAE1UU33_9SOLA</name>
<keyword evidence="18" id="KW-0863">Zinc-finger</keyword>
<keyword evidence="19" id="KW-0375">Hydrogen ion transport</keyword>
<dbReference type="SMART" id="SM00508">
    <property type="entry name" value="PostSET"/>
    <property type="match status" value="1"/>
</dbReference>
<comment type="pathway">
    <text evidence="4">Purine metabolism; IMP biosynthesis via de novo pathway; IMP from 5-formamido-1-(5-phospho-D-ribosyl)imidazole-4-carboxamide: step 1/1.</text>
</comment>
<comment type="subcellular location">
    <subcellularLocation>
        <location evidence="3">Chromosome</location>
    </subcellularLocation>
    <subcellularLocation>
        <location evidence="2">Nucleus</location>
    </subcellularLocation>
</comment>
<dbReference type="SUPFAM" id="SSF82199">
    <property type="entry name" value="SET domain"/>
    <property type="match status" value="1"/>
</dbReference>
<evidence type="ECO:0000256" key="4">
    <source>
        <dbReference type="ARBA" id="ARBA00004844"/>
    </source>
</evidence>
<dbReference type="InterPro" id="IPR016193">
    <property type="entry name" value="Cytidine_deaminase-like"/>
</dbReference>
<evidence type="ECO:0000256" key="23">
    <source>
        <dbReference type="ARBA" id="ARBA00023015"/>
    </source>
</evidence>
<keyword evidence="10" id="KW-0158">Chromosome</keyword>
<keyword evidence="15" id="KW-0479">Metal-binding</keyword>
<dbReference type="InterPro" id="IPR036914">
    <property type="entry name" value="MGS-like_dom_sf"/>
</dbReference>
<evidence type="ECO:0000256" key="6">
    <source>
        <dbReference type="ARBA" id="ARBA00007667"/>
    </source>
</evidence>
<feature type="domain" description="AWS" evidence="35">
    <location>
        <begin position="558"/>
        <end position="609"/>
    </location>
</feature>
<dbReference type="GO" id="GO:0005654">
    <property type="term" value="C:nucleoplasm"/>
    <property type="evidence" value="ECO:0007669"/>
    <property type="project" value="TreeGrafter"/>
</dbReference>
<dbReference type="CDD" id="cd04717">
    <property type="entry name" value="BAH_polybromo"/>
    <property type="match status" value="1"/>
</dbReference>
<reference evidence="37" key="1">
    <citation type="submission" date="2023-12" db="EMBL/GenBank/DDBJ databases">
        <title>Genome assembly of Anisodus tanguticus.</title>
        <authorList>
            <person name="Wang Y.-J."/>
        </authorList>
    </citation>
    <scope>NUCLEOTIDE SEQUENCE</scope>
    <source>
        <strain evidence="37">KB-2021</strain>
        <tissue evidence="37">Leaf</tissue>
    </source>
</reference>
<evidence type="ECO:0000256" key="25">
    <source>
        <dbReference type="ARBA" id="ARBA00023117"/>
    </source>
</evidence>
<dbReference type="InterPro" id="IPR019786">
    <property type="entry name" value="Zinc_finger_PHD-type_CS"/>
</dbReference>
<evidence type="ECO:0000256" key="18">
    <source>
        <dbReference type="ARBA" id="ARBA00022771"/>
    </source>
</evidence>
<evidence type="ECO:0000256" key="21">
    <source>
        <dbReference type="ARBA" id="ARBA00022833"/>
    </source>
</evidence>
<dbReference type="FunFam" id="3.40.50.1380:FF:000003">
    <property type="entry name" value="Bifunctional purine biosynthesis protein"/>
    <property type="match status" value="1"/>
</dbReference>
<keyword evidence="23" id="KW-0805">Transcription regulation</keyword>
<dbReference type="GO" id="GO:0003682">
    <property type="term" value="F:chromatin binding"/>
    <property type="evidence" value="ECO:0007669"/>
    <property type="project" value="InterPro"/>
</dbReference>
<keyword evidence="25" id="KW-0103">Bromodomain</keyword>
<dbReference type="PROSITE" id="PS51038">
    <property type="entry name" value="BAH"/>
    <property type="match status" value="1"/>
</dbReference>
<dbReference type="InterPro" id="IPR001965">
    <property type="entry name" value="Znf_PHD"/>
</dbReference>
<evidence type="ECO:0000256" key="8">
    <source>
        <dbReference type="ARBA" id="ARBA00011196"/>
    </source>
</evidence>
<comment type="similarity">
    <text evidence="6">Belongs to the PurH family.</text>
</comment>
<keyword evidence="38" id="KW-1185">Reference proteome</keyword>
<feature type="region of interest" description="Disordered" evidence="31">
    <location>
        <begin position="410"/>
        <end position="435"/>
    </location>
</feature>
<dbReference type="InterPro" id="IPR011607">
    <property type="entry name" value="MGS-like_dom"/>
</dbReference>
<comment type="pathway">
    <text evidence="5">Purine metabolism; IMP biosynthesis via de novo pathway; 5-formamido-1-(5-phospho-D-ribosyl)imidazole-4-carboxamide from 5-amino-1-(5-phospho-D-ribosyl)imidazole-4-carboxamide (10-formyl THF route): step 1/1.</text>
</comment>
<evidence type="ECO:0000256" key="29">
    <source>
        <dbReference type="ARBA" id="ARBA00023268"/>
    </source>
</evidence>
<evidence type="ECO:0000256" key="5">
    <source>
        <dbReference type="ARBA" id="ARBA00004954"/>
    </source>
</evidence>
<dbReference type="InterPro" id="IPR005124">
    <property type="entry name" value="V-ATPase_G"/>
</dbReference>
<evidence type="ECO:0000256" key="28">
    <source>
        <dbReference type="ARBA" id="ARBA00023242"/>
    </source>
</evidence>
<dbReference type="InterPro" id="IPR043151">
    <property type="entry name" value="BAH_sf"/>
</dbReference>
<dbReference type="PROSITE" id="PS50868">
    <property type="entry name" value="POST_SET"/>
    <property type="match status" value="1"/>
</dbReference>
<comment type="subunit">
    <text evidence="8">V-ATPase is a heteromultimeric enzyme composed of a peripheral catalytic V1 complex (components A to H) attached to an integral membrane V0 proton pore complex (components: a, c, c', c'' and d).</text>
</comment>
<evidence type="ECO:0000256" key="30">
    <source>
        <dbReference type="SAM" id="Coils"/>
    </source>
</evidence>
<keyword evidence="21" id="KW-0862">Zinc</keyword>
<keyword evidence="11" id="KW-0597">Phosphoprotein</keyword>
<dbReference type="GO" id="GO:0006355">
    <property type="term" value="P:regulation of DNA-templated transcription"/>
    <property type="evidence" value="ECO:0007669"/>
    <property type="project" value="TreeGrafter"/>
</dbReference>
<dbReference type="PROSITE" id="PS01359">
    <property type="entry name" value="ZF_PHD_1"/>
    <property type="match status" value="1"/>
</dbReference>
<feature type="compositionally biased region" description="Basic and acidic residues" evidence="31">
    <location>
        <begin position="244"/>
        <end position="255"/>
    </location>
</feature>
<evidence type="ECO:0000256" key="12">
    <source>
        <dbReference type="ARBA" id="ARBA00022603"/>
    </source>
</evidence>
<evidence type="ECO:0000256" key="17">
    <source>
        <dbReference type="ARBA" id="ARBA00022755"/>
    </source>
</evidence>
<protein>
    <submittedName>
        <fullName evidence="37">Uncharacterized protein</fullName>
    </submittedName>
</protein>
<keyword evidence="20" id="KW-0378">Hydrolase</keyword>
<dbReference type="InterPro" id="IPR046341">
    <property type="entry name" value="SET_dom_sf"/>
</dbReference>
<dbReference type="InterPro" id="IPR001214">
    <property type="entry name" value="SET_dom"/>
</dbReference>
<comment type="function">
    <text evidence="1">Catalytic subunit of the peripheral V1 complex of vacuolar ATPase (V-ATPase). V-ATPase is responsible for acidifying a variety of intracellular compartments in eukaryotic cells.</text>
</comment>
<keyword evidence="12" id="KW-0489">Methyltransferase</keyword>
<dbReference type="Pfam" id="PF03179">
    <property type="entry name" value="V-ATPase_G"/>
    <property type="match status" value="1"/>
</dbReference>
<evidence type="ECO:0000256" key="16">
    <source>
        <dbReference type="ARBA" id="ARBA00022737"/>
    </source>
</evidence>
<feature type="domain" description="MGS-like" evidence="36">
    <location>
        <begin position="1330"/>
        <end position="1484"/>
    </location>
</feature>
<dbReference type="Pfam" id="PF20826">
    <property type="entry name" value="PHD_5"/>
    <property type="match status" value="1"/>
</dbReference>
<comment type="similarity">
    <text evidence="7">Belongs to the V-ATPase G subunit family.</text>
</comment>
<dbReference type="InterPro" id="IPR001025">
    <property type="entry name" value="BAH_dom"/>
</dbReference>
<dbReference type="InterPro" id="IPR003616">
    <property type="entry name" value="Post-SET_dom"/>
</dbReference>
<dbReference type="SUPFAM" id="SSF53927">
    <property type="entry name" value="Cytidine deaminase-like"/>
    <property type="match status" value="1"/>
</dbReference>
<gene>
    <name evidence="37" type="ORF">RND71_043308</name>
</gene>
<keyword evidence="9" id="KW-0813">Transport</keyword>
<dbReference type="SUPFAM" id="SSF57903">
    <property type="entry name" value="FYVE/PHD zinc finger"/>
    <property type="match status" value="1"/>
</dbReference>
<keyword evidence="16" id="KW-0677">Repeat</keyword>
<evidence type="ECO:0000256" key="14">
    <source>
        <dbReference type="ARBA" id="ARBA00022691"/>
    </source>
</evidence>
<sequence>MSDFEDHSDSGKSSIATISSCIQQLLAAEKKAAEKVNDARKRKARRLKQAKEEAIAEIERLSKERSLQFEQYEEKHMDSKDDIKRKVNQETQIKLEQMEKEVNQRKAQVIEDLLKKVVTEPICQYFRLPASEQNKVPESAWNNSELESLKNDSKNSFNKQTNDFLSNSSKVFESKNNLIDVKKPIKDVNVIKTKVSPVEAVSGVFLPKNSDLDKHEDNCMCWMHAGKGKKHPKDFLCNPNEINDSTKHNKTGFDKPKKRKKVIKTLNDGSKNSLPEENIVINEDKNLNDLDSNYNSEQKSSKRKISNENQTSNKHLKTDKKIDSKNSNENKSKAEKLNEKNTFKKQSDNTNDLSALEKEPNDDFEEIVIKINSVLSTVLVKKPKNNKIKLKGPVKKYLKAGLFSDTFKEDTPCNESNDNNTNTSASNTPVHQCETPMTTEEIIQSDNEETSIKNEVEENFEPLNGNEIKEGKIRFEDEDAQYNGKEPIITDNDEYSTILPPPTYVYNKYRRKLNDFVLPFDIWWQHVNNQLIHSSNPTKSYKKIKANVFFDVKPTSNFDEQSCVCVKPEDPNALGCTSDCLNRAMFVECNPNLCPCGEKCSNQKLLKNEWAPGLERFLTRNRGWGVRTTNFIKKSSFIIEYIGEVVSEKVFKERMSENYSRDSHHYCLNITSGILIDGYRMANEGRFVNHSCEPNCEMQKWSVNGYYRVGLFALRDISPGEEVTYDYNFYNFNVEKQQTCHCGSSKCRGVIGGKNQAKLNNFTNKEINSALNSMEKLRIVKSIMKKSNNKRKDCYLNKVENSGTFDNSVSALDKKKFFELIKSFSYTSSKFIRKHNLFLIRNFEKFRQMHNKSVEKKRRLKNNLKQSDIYYMKKNQSKDLVNLTYLKDSDSRSVCTRGLVKVQENEELIKFYKMCNIFKETCQQFLIQVEKNINEDEYLEEVFNLLKESPKKRQNDNNQLYKFNLINIERNILSGVYKTEEDFMNEIKLLFENLLKHFEKESTQYGKVNYLENLFFKILNEKMSEYNRSLESSESINKKKLKIEDKLILGKLDMNLSVNHRIYLAAITQTTKETFSMLYKNKSLHQSSLRNYLNNENNSCHSQELQRLQIELPKFKKIEEDEDEEIIRCICSYNKDDGTMIQCDKCNCWQHADCMKANINAETYLCEICDPRDYDKEIQLSKPPIDGVEGWTYYFTFLIGKNIIKQGDCVYLERDKLKNNNETQFKNSSCIKDFDGNYIPKSEVDIFKIEHLYKNSEGKKFVYGHHCLRPSETFHEPTRKFFSNEVLSSPLGGSAPLDSVKGICYVLDLSTFCKGRPVGANEDDVYICDFKVCKKARSFTKVAKALFSVSDKTGIIELAQVLQKSGYELVASGGTAKQLRDANLSVKDVSEITKHPEMLGGRVKTLHPAVHGGILAREIPTDNADMTKLGYKHVDFVVCNLYPFEKTVANSNVSIDEAVEQVDIGGVTLLRAAAKNHKRVTVICDPKDYAEVIEELNSSKKISQVLKQKLAVKAFTHTALYDDAISNYFRRQYSSANSKPIINHPTSLKDKNSQLTLRYGMNPHQKPAQVYIRSNNYSDLPFQVLNGSPGFINFCDALNAIQLVMELKKSTNLPAAASFKHVSPAGAAVATPLSNEELKVCMVEDLAGQLSQIATAYARARGADRMSSFGDFIALSDVCDTITARIISREVSDGIIAPGYQPEALDILKKKKGGNYCVLRFNVHEYKPESIETRQIFGLTLEQNRNDIKIDSDTFKNLVTKNKNLSQEAIRDLLVATITLKYTQSNSVCYAKNGQVIGIGAGQQSRIHCTRLAGDKANNWWIRQHPRIMNMKFKKGIKRAEQSNYIDVYANGGVGEEMTKENFYSAFEELPELLTELYNLQKSRNTRRIRRQSLRQEDDTTLGIQPNKLSTKEKVHKNDFFVDAILKLS</sequence>
<dbReference type="Gene3D" id="2.170.270.10">
    <property type="entry name" value="SET domain"/>
    <property type="match status" value="1"/>
</dbReference>
<dbReference type="FunFam" id="3.40.140.20:FF:000003">
    <property type="entry name" value="Bifunctional purine biosynthesis protein"/>
    <property type="match status" value="1"/>
</dbReference>
<organism evidence="37 38">
    <name type="scientific">Anisodus tanguticus</name>
    <dbReference type="NCBI Taxonomy" id="243964"/>
    <lineage>
        <taxon>Eukaryota</taxon>
        <taxon>Viridiplantae</taxon>
        <taxon>Streptophyta</taxon>
        <taxon>Embryophyta</taxon>
        <taxon>Tracheophyta</taxon>
        <taxon>Spermatophyta</taxon>
        <taxon>Magnoliopsida</taxon>
        <taxon>eudicotyledons</taxon>
        <taxon>Gunneridae</taxon>
        <taxon>Pentapetalae</taxon>
        <taxon>asterids</taxon>
        <taxon>lamiids</taxon>
        <taxon>Solanales</taxon>
        <taxon>Solanaceae</taxon>
        <taxon>Solanoideae</taxon>
        <taxon>Hyoscyameae</taxon>
        <taxon>Anisodus</taxon>
    </lineage>
</organism>
<dbReference type="PROSITE" id="PS50280">
    <property type="entry name" value="SET"/>
    <property type="match status" value="1"/>
</dbReference>
<dbReference type="Pfam" id="PF01808">
    <property type="entry name" value="AICARFT_IMPCHas"/>
    <property type="match status" value="1"/>
</dbReference>
<dbReference type="PANTHER" id="PTHR46147:SF3">
    <property type="entry name" value="HISTONE-LYSINE N-METHYLTRANSFERASE ASH1"/>
    <property type="match status" value="1"/>
</dbReference>
<feature type="domain" description="SET" evidence="32">
    <location>
        <begin position="612"/>
        <end position="728"/>
    </location>
</feature>
<feature type="domain" description="Post-SET" evidence="33">
    <location>
        <begin position="736"/>
        <end position="752"/>
    </location>
</feature>
<dbReference type="GO" id="GO:0046961">
    <property type="term" value="F:proton-transporting ATPase activity, rotational mechanism"/>
    <property type="evidence" value="ECO:0007669"/>
    <property type="project" value="InterPro"/>
</dbReference>
<dbReference type="SMART" id="SM00851">
    <property type="entry name" value="MGS"/>
    <property type="match status" value="1"/>
</dbReference>
<evidence type="ECO:0000256" key="27">
    <source>
        <dbReference type="ARBA" id="ARBA00023163"/>
    </source>
</evidence>
<dbReference type="InterPro" id="IPR006560">
    <property type="entry name" value="AWS_dom"/>
</dbReference>
<feature type="region of interest" description="Disordered" evidence="31">
    <location>
        <begin position="240"/>
        <end position="357"/>
    </location>
</feature>
<evidence type="ECO:0000256" key="11">
    <source>
        <dbReference type="ARBA" id="ARBA00022553"/>
    </source>
</evidence>
<dbReference type="Gene3D" id="3.40.50.1380">
    <property type="entry name" value="Methylglyoxal synthase-like domain"/>
    <property type="match status" value="1"/>
</dbReference>
<dbReference type="GO" id="GO:0016471">
    <property type="term" value="C:vacuolar proton-transporting V-type ATPase complex"/>
    <property type="evidence" value="ECO:0007669"/>
    <property type="project" value="InterPro"/>
</dbReference>
<proteinExistence type="inferred from homology"/>
<dbReference type="PROSITE" id="PS51215">
    <property type="entry name" value="AWS"/>
    <property type="match status" value="1"/>
</dbReference>
<dbReference type="GO" id="GO:0042800">
    <property type="term" value="F:histone H3K4 methyltransferase activity"/>
    <property type="evidence" value="ECO:0007669"/>
    <property type="project" value="TreeGrafter"/>
</dbReference>
<accession>A0AAE1UU33</accession>
<feature type="compositionally biased region" description="Low complexity" evidence="31">
    <location>
        <begin position="414"/>
        <end position="428"/>
    </location>
</feature>
<dbReference type="Pfam" id="PF17907">
    <property type="entry name" value="AWS"/>
    <property type="match status" value="1"/>
</dbReference>
<dbReference type="Proteomes" id="UP001291623">
    <property type="component" value="Unassembled WGS sequence"/>
</dbReference>
<dbReference type="EMBL" id="JAVYJV010000048">
    <property type="protein sequence ID" value="KAK4337209.1"/>
    <property type="molecule type" value="Genomic_DNA"/>
</dbReference>
<dbReference type="CDD" id="cd19174">
    <property type="entry name" value="SET_ASH1L"/>
    <property type="match status" value="1"/>
</dbReference>
<evidence type="ECO:0000259" key="32">
    <source>
        <dbReference type="PROSITE" id="PS50280"/>
    </source>
</evidence>
<evidence type="ECO:0000256" key="19">
    <source>
        <dbReference type="ARBA" id="ARBA00022781"/>
    </source>
</evidence>
<dbReference type="GO" id="GO:0005694">
    <property type="term" value="C:chromosome"/>
    <property type="evidence" value="ECO:0007669"/>
    <property type="project" value="UniProtKB-SubCell"/>
</dbReference>
<evidence type="ECO:0000256" key="3">
    <source>
        <dbReference type="ARBA" id="ARBA00004286"/>
    </source>
</evidence>
<keyword evidence="17" id="KW-0658">Purine biosynthesis</keyword>